<organism evidence="3 4">
    <name type="scientific">Digitaria exilis</name>
    <dbReference type="NCBI Taxonomy" id="1010633"/>
    <lineage>
        <taxon>Eukaryota</taxon>
        <taxon>Viridiplantae</taxon>
        <taxon>Streptophyta</taxon>
        <taxon>Embryophyta</taxon>
        <taxon>Tracheophyta</taxon>
        <taxon>Spermatophyta</taxon>
        <taxon>Magnoliopsida</taxon>
        <taxon>Liliopsida</taxon>
        <taxon>Poales</taxon>
        <taxon>Poaceae</taxon>
        <taxon>PACMAD clade</taxon>
        <taxon>Panicoideae</taxon>
        <taxon>Panicodae</taxon>
        <taxon>Paniceae</taxon>
        <taxon>Anthephorinae</taxon>
        <taxon>Digitaria</taxon>
    </lineage>
</organism>
<proteinExistence type="predicted"/>
<sequence length="158" mass="17046">MQIIQVAMRPMRQMLWGMVPSSPSLAEHLGQLLESKAGIDVTFAVSGESFAAHKNVLAARSPVFKAEFFGEMIQKSSGHVEIKEMEPSVFAAMLGFLYTDRGAGAGGQDDGEDDGGVHSGVGCSRQGFEIQVFVRVIKTCKLFKNNYLLATSIADVTD</sequence>
<dbReference type="InterPro" id="IPR045005">
    <property type="entry name" value="BPM1-6"/>
</dbReference>
<evidence type="ECO:0000313" key="4">
    <source>
        <dbReference type="Proteomes" id="UP000636709"/>
    </source>
</evidence>
<evidence type="ECO:0000256" key="1">
    <source>
        <dbReference type="ARBA" id="ARBA00004906"/>
    </source>
</evidence>
<accession>A0A835A5Y4</accession>
<dbReference type="GO" id="GO:0016567">
    <property type="term" value="P:protein ubiquitination"/>
    <property type="evidence" value="ECO:0007669"/>
    <property type="project" value="InterPro"/>
</dbReference>
<reference evidence="3" key="1">
    <citation type="submission" date="2020-07" db="EMBL/GenBank/DDBJ databases">
        <title>Genome sequence and genetic diversity analysis of an under-domesticated orphan crop, white fonio (Digitaria exilis).</title>
        <authorList>
            <person name="Bennetzen J.L."/>
            <person name="Chen S."/>
            <person name="Ma X."/>
            <person name="Wang X."/>
            <person name="Yssel A.E.J."/>
            <person name="Chaluvadi S.R."/>
            <person name="Johnson M."/>
            <person name="Gangashetty P."/>
            <person name="Hamidou F."/>
            <person name="Sanogo M.D."/>
            <person name="Zwaenepoel A."/>
            <person name="Wallace J."/>
            <person name="Van De Peer Y."/>
            <person name="Van Deynze A."/>
        </authorList>
    </citation>
    <scope>NUCLEOTIDE SEQUENCE</scope>
    <source>
        <tissue evidence="3">Leaves</tissue>
    </source>
</reference>
<dbReference type="Pfam" id="PF00651">
    <property type="entry name" value="BTB"/>
    <property type="match status" value="1"/>
</dbReference>
<dbReference type="SUPFAM" id="SSF54695">
    <property type="entry name" value="POZ domain"/>
    <property type="match status" value="1"/>
</dbReference>
<dbReference type="SMART" id="SM00225">
    <property type="entry name" value="BTB"/>
    <property type="match status" value="1"/>
</dbReference>
<comment type="caution">
    <text evidence="3">The sequence shown here is derived from an EMBL/GenBank/DDBJ whole genome shotgun (WGS) entry which is preliminary data.</text>
</comment>
<dbReference type="InterPro" id="IPR000210">
    <property type="entry name" value="BTB/POZ_dom"/>
</dbReference>
<protein>
    <recommendedName>
        <fullName evidence="2">BTB domain-containing protein</fullName>
    </recommendedName>
</protein>
<dbReference type="Gene3D" id="3.30.710.10">
    <property type="entry name" value="Potassium Channel Kv1.1, Chain A"/>
    <property type="match status" value="1"/>
</dbReference>
<gene>
    <name evidence="3" type="ORF">HU200_063408</name>
</gene>
<dbReference type="Proteomes" id="UP000636709">
    <property type="component" value="Unassembled WGS sequence"/>
</dbReference>
<dbReference type="PANTHER" id="PTHR26379">
    <property type="entry name" value="BTB/POZ AND MATH DOMAIN-CONTAINING PROTEIN 1"/>
    <property type="match status" value="1"/>
</dbReference>
<dbReference type="EMBL" id="JACEFO010002682">
    <property type="protein sequence ID" value="KAF8651417.1"/>
    <property type="molecule type" value="Genomic_DNA"/>
</dbReference>
<dbReference type="PROSITE" id="PS50097">
    <property type="entry name" value="BTB"/>
    <property type="match status" value="1"/>
</dbReference>
<feature type="domain" description="BTB" evidence="2">
    <location>
        <begin position="39"/>
        <end position="101"/>
    </location>
</feature>
<dbReference type="PANTHER" id="PTHR26379:SF180">
    <property type="entry name" value="TRAF TRANSCRIPTION FACTOR"/>
    <property type="match status" value="1"/>
</dbReference>
<keyword evidence="4" id="KW-1185">Reference proteome</keyword>
<evidence type="ECO:0000313" key="3">
    <source>
        <dbReference type="EMBL" id="KAF8651417.1"/>
    </source>
</evidence>
<evidence type="ECO:0000259" key="2">
    <source>
        <dbReference type="PROSITE" id="PS50097"/>
    </source>
</evidence>
<dbReference type="AlphaFoldDB" id="A0A835A5Y4"/>
<dbReference type="InterPro" id="IPR011333">
    <property type="entry name" value="SKP1/BTB/POZ_sf"/>
</dbReference>
<name>A0A835A5Y4_9POAL</name>
<comment type="pathway">
    <text evidence="1">Protein modification; protein ubiquitination.</text>
</comment>
<dbReference type="OrthoDB" id="6359816at2759"/>